<evidence type="ECO:0000313" key="6">
    <source>
        <dbReference type="Proteomes" id="UP000629025"/>
    </source>
</evidence>
<organism evidence="5 6">
    <name type="scientific">Marinobacterium zhoushanense</name>
    <dbReference type="NCBI Taxonomy" id="1679163"/>
    <lineage>
        <taxon>Bacteria</taxon>
        <taxon>Pseudomonadati</taxon>
        <taxon>Pseudomonadota</taxon>
        <taxon>Gammaproteobacteria</taxon>
        <taxon>Oceanospirillales</taxon>
        <taxon>Oceanospirillaceae</taxon>
        <taxon>Marinobacterium</taxon>
    </lineage>
</organism>
<dbReference type="Gene3D" id="1.10.10.60">
    <property type="entry name" value="Homeodomain-like"/>
    <property type="match status" value="1"/>
</dbReference>
<evidence type="ECO:0000256" key="1">
    <source>
        <dbReference type="ARBA" id="ARBA00023015"/>
    </source>
</evidence>
<gene>
    <name evidence="5" type="ORF">GCM10011352_08330</name>
</gene>
<sequence>MDYNQVTPGLFEGSITELDLDGMQLIRDRANQAMVKSGQSWDGAVTFSLPLAVKEHDFHCDGRAINVQSVLAASGNQLPDLRTPAEVDLLCVAVEKSLLETMLAQQQRDLRLDLDVVAGCFQLANFSCREELATLIDSVMDGEGPTLLAHAAIRAGIRDTVLLHLLDLIDSEEVTPLSSTARKRIVDRACEFALSHRDNPPSIMDLCNHVGASRRKLQYCFQETLGVNPVAYLRILRLNAVHRALLQADATMTVQDVAANWGFWHLSRFAAEYRQLFGERPSDTLSRVRRHCADFG</sequence>
<keyword evidence="3" id="KW-0804">Transcription</keyword>
<dbReference type="PANTHER" id="PTHR46796:SF12">
    <property type="entry name" value="HTH-TYPE DNA-BINDING TRANSCRIPTIONAL ACTIVATOR EUTR"/>
    <property type="match status" value="1"/>
</dbReference>
<comment type="caution">
    <text evidence="5">The sequence shown here is derived from an EMBL/GenBank/DDBJ whole genome shotgun (WGS) entry which is preliminary data.</text>
</comment>
<protein>
    <submittedName>
        <fullName evidence="5">AraC family transcriptional regulator</fullName>
    </submittedName>
</protein>
<dbReference type="InterPro" id="IPR009057">
    <property type="entry name" value="Homeodomain-like_sf"/>
</dbReference>
<dbReference type="EMBL" id="BMIJ01000001">
    <property type="protein sequence ID" value="GGB84810.1"/>
    <property type="molecule type" value="Genomic_DNA"/>
</dbReference>
<dbReference type="InterPro" id="IPR050204">
    <property type="entry name" value="AraC_XylS_family_regulators"/>
</dbReference>
<evidence type="ECO:0000259" key="4">
    <source>
        <dbReference type="PROSITE" id="PS01124"/>
    </source>
</evidence>
<dbReference type="Pfam" id="PF12833">
    <property type="entry name" value="HTH_18"/>
    <property type="match status" value="1"/>
</dbReference>
<evidence type="ECO:0000256" key="3">
    <source>
        <dbReference type="ARBA" id="ARBA00023163"/>
    </source>
</evidence>
<feature type="domain" description="HTH araC/xylS-type" evidence="4">
    <location>
        <begin position="187"/>
        <end position="287"/>
    </location>
</feature>
<keyword evidence="6" id="KW-1185">Reference proteome</keyword>
<dbReference type="PANTHER" id="PTHR46796">
    <property type="entry name" value="HTH-TYPE TRANSCRIPTIONAL ACTIVATOR RHAS-RELATED"/>
    <property type="match status" value="1"/>
</dbReference>
<dbReference type="PROSITE" id="PS01124">
    <property type="entry name" value="HTH_ARAC_FAMILY_2"/>
    <property type="match status" value="1"/>
</dbReference>
<reference evidence="6" key="1">
    <citation type="journal article" date="2019" name="Int. J. Syst. Evol. Microbiol.">
        <title>The Global Catalogue of Microorganisms (GCM) 10K type strain sequencing project: providing services to taxonomists for standard genome sequencing and annotation.</title>
        <authorList>
            <consortium name="The Broad Institute Genomics Platform"/>
            <consortium name="The Broad Institute Genome Sequencing Center for Infectious Disease"/>
            <person name="Wu L."/>
            <person name="Ma J."/>
        </authorList>
    </citation>
    <scope>NUCLEOTIDE SEQUENCE [LARGE SCALE GENOMIC DNA]</scope>
    <source>
        <strain evidence="6">CGMCC 1.15341</strain>
    </source>
</reference>
<keyword evidence="2" id="KW-0238">DNA-binding</keyword>
<dbReference type="Proteomes" id="UP000629025">
    <property type="component" value="Unassembled WGS sequence"/>
</dbReference>
<dbReference type="SUPFAM" id="SSF46689">
    <property type="entry name" value="Homeodomain-like"/>
    <property type="match status" value="2"/>
</dbReference>
<name>A0ABQ1K2R2_9GAMM</name>
<proteinExistence type="predicted"/>
<accession>A0ABQ1K2R2</accession>
<evidence type="ECO:0000256" key="2">
    <source>
        <dbReference type="ARBA" id="ARBA00023125"/>
    </source>
</evidence>
<keyword evidence="1" id="KW-0805">Transcription regulation</keyword>
<evidence type="ECO:0000313" key="5">
    <source>
        <dbReference type="EMBL" id="GGB84810.1"/>
    </source>
</evidence>
<dbReference type="SMART" id="SM00342">
    <property type="entry name" value="HTH_ARAC"/>
    <property type="match status" value="1"/>
</dbReference>
<dbReference type="InterPro" id="IPR018060">
    <property type="entry name" value="HTH_AraC"/>
</dbReference>